<dbReference type="InterPro" id="IPR026444">
    <property type="entry name" value="Secre_tail"/>
</dbReference>
<dbReference type="InterPro" id="IPR036116">
    <property type="entry name" value="FN3_sf"/>
</dbReference>
<dbReference type="Pfam" id="PF00082">
    <property type="entry name" value="Peptidase_S8"/>
    <property type="match status" value="1"/>
</dbReference>
<organism evidence="8 9">
    <name type="scientific">Flammeovirga yaeyamensis</name>
    <dbReference type="NCBI Taxonomy" id="367791"/>
    <lineage>
        <taxon>Bacteria</taxon>
        <taxon>Pseudomonadati</taxon>
        <taxon>Bacteroidota</taxon>
        <taxon>Cytophagia</taxon>
        <taxon>Cytophagales</taxon>
        <taxon>Flammeovirgaceae</taxon>
        <taxon>Flammeovirga</taxon>
    </lineage>
</organism>
<keyword evidence="9" id="KW-1185">Reference proteome</keyword>
<feature type="active site" description="Charge relay system" evidence="5">
    <location>
        <position position="197"/>
    </location>
</feature>
<dbReference type="SUPFAM" id="SSF49265">
    <property type="entry name" value="Fibronectin type III"/>
    <property type="match status" value="1"/>
</dbReference>
<feature type="domain" description="Fibronectin type-III" evidence="7">
    <location>
        <begin position="502"/>
        <end position="607"/>
    </location>
</feature>
<evidence type="ECO:0000313" key="8">
    <source>
        <dbReference type="EMBL" id="QWG04996.1"/>
    </source>
</evidence>
<dbReference type="PRINTS" id="PR00723">
    <property type="entry name" value="SUBTILISIN"/>
</dbReference>
<dbReference type="GO" id="GO:0006508">
    <property type="term" value="P:proteolysis"/>
    <property type="evidence" value="ECO:0007669"/>
    <property type="project" value="UniProtKB-KW"/>
</dbReference>
<dbReference type="EMBL" id="CP076133">
    <property type="protein sequence ID" value="QWG04996.1"/>
    <property type="molecule type" value="Genomic_DNA"/>
</dbReference>
<evidence type="ECO:0000256" key="4">
    <source>
        <dbReference type="ARBA" id="ARBA00022825"/>
    </source>
</evidence>
<dbReference type="PANTHER" id="PTHR43399:SF4">
    <property type="entry name" value="CELL WALL-ASSOCIATED PROTEASE"/>
    <property type="match status" value="1"/>
</dbReference>
<dbReference type="PROSITE" id="PS00138">
    <property type="entry name" value="SUBTILASE_SER"/>
    <property type="match status" value="1"/>
</dbReference>
<evidence type="ECO:0000256" key="2">
    <source>
        <dbReference type="ARBA" id="ARBA00022670"/>
    </source>
</evidence>
<dbReference type="Gene3D" id="3.40.50.200">
    <property type="entry name" value="Peptidase S8/S53 domain"/>
    <property type="match status" value="1"/>
</dbReference>
<keyword evidence="3 5" id="KW-0378">Hydrolase</keyword>
<dbReference type="InterPro" id="IPR034204">
    <property type="entry name" value="PfSUB1-like_cat_dom"/>
</dbReference>
<evidence type="ECO:0000256" key="5">
    <source>
        <dbReference type="PROSITE-ProRule" id="PRU01240"/>
    </source>
</evidence>
<keyword evidence="4 5" id="KW-0720">Serine protease</keyword>
<proteinExistence type="inferred from homology"/>
<accession>A0AAX1NBV0</accession>
<dbReference type="NCBIfam" id="TIGR04183">
    <property type="entry name" value="Por_Secre_tail"/>
    <property type="match status" value="1"/>
</dbReference>
<dbReference type="GO" id="GO:0004252">
    <property type="term" value="F:serine-type endopeptidase activity"/>
    <property type="evidence" value="ECO:0007669"/>
    <property type="project" value="UniProtKB-UniRule"/>
</dbReference>
<dbReference type="CDD" id="cd07473">
    <property type="entry name" value="Peptidases_S8_Subtilisin_like"/>
    <property type="match status" value="1"/>
</dbReference>
<dbReference type="PROSITE" id="PS51892">
    <property type="entry name" value="SUBTILASE"/>
    <property type="match status" value="1"/>
</dbReference>
<dbReference type="Gene3D" id="2.60.40.10">
    <property type="entry name" value="Immunoglobulins"/>
    <property type="match status" value="5"/>
</dbReference>
<dbReference type="KEGG" id="fya:KMW28_21475"/>
<dbReference type="PROSITE" id="PS50853">
    <property type="entry name" value="FN3"/>
    <property type="match status" value="1"/>
</dbReference>
<dbReference type="NCBIfam" id="NF012200">
    <property type="entry name" value="choice_anch_D"/>
    <property type="match status" value="1"/>
</dbReference>
<gene>
    <name evidence="8" type="ORF">KMW28_21475</name>
</gene>
<dbReference type="PANTHER" id="PTHR43399">
    <property type="entry name" value="SUBTILISIN-RELATED"/>
    <property type="match status" value="1"/>
</dbReference>
<dbReference type="InterPro" id="IPR051048">
    <property type="entry name" value="Peptidase_S8/S53_subtilisin"/>
</dbReference>
<dbReference type="SUPFAM" id="SSF52743">
    <property type="entry name" value="Subtilisin-like"/>
    <property type="match status" value="1"/>
</dbReference>
<feature type="chain" id="PRO_5043847284" evidence="6">
    <location>
        <begin position="30"/>
        <end position="2284"/>
    </location>
</feature>
<dbReference type="InterPro" id="IPR015500">
    <property type="entry name" value="Peptidase_S8_subtilisin-rel"/>
</dbReference>
<evidence type="ECO:0000256" key="3">
    <source>
        <dbReference type="ARBA" id="ARBA00022801"/>
    </source>
</evidence>
<keyword evidence="6" id="KW-0732">Signal</keyword>
<comment type="similarity">
    <text evidence="1 5">Belongs to the peptidase S8 family.</text>
</comment>
<dbReference type="Proteomes" id="UP000678679">
    <property type="component" value="Chromosome 2"/>
</dbReference>
<feature type="signal peptide" evidence="6">
    <location>
        <begin position="1"/>
        <end position="29"/>
    </location>
</feature>
<dbReference type="RefSeq" id="WP_169662316.1">
    <property type="nucleotide sequence ID" value="NZ_CP076133.1"/>
</dbReference>
<feature type="active site" description="Charge relay system" evidence="5">
    <location>
        <position position="251"/>
    </location>
</feature>
<keyword evidence="2 5" id="KW-0645">Protease</keyword>
<evidence type="ECO:0000256" key="1">
    <source>
        <dbReference type="ARBA" id="ARBA00011073"/>
    </source>
</evidence>
<dbReference type="InterPro" id="IPR023828">
    <property type="entry name" value="Peptidase_S8_Ser-AS"/>
</dbReference>
<dbReference type="InterPro" id="IPR000209">
    <property type="entry name" value="Peptidase_S8/S53_dom"/>
</dbReference>
<evidence type="ECO:0000256" key="6">
    <source>
        <dbReference type="SAM" id="SignalP"/>
    </source>
</evidence>
<dbReference type="InterPro" id="IPR003961">
    <property type="entry name" value="FN3_dom"/>
</dbReference>
<dbReference type="InterPro" id="IPR013783">
    <property type="entry name" value="Ig-like_fold"/>
</dbReference>
<protein>
    <submittedName>
        <fullName evidence="8">S8 family serine peptidase</fullName>
    </submittedName>
</protein>
<dbReference type="InterPro" id="IPR036852">
    <property type="entry name" value="Peptidase_S8/S53_dom_sf"/>
</dbReference>
<dbReference type="Pfam" id="PF18962">
    <property type="entry name" value="Por_Secre_tail"/>
    <property type="match status" value="1"/>
</dbReference>
<feature type="active site" description="Charge relay system" evidence="5">
    <location>
        <position position="433"/>
    </location>
</feature>
<sequence>MKHLFTRTTRWWSLTALLCFLTFQTSLYAQDKQEFTKGVIRIKIKPSDVQFLEQQVAKITENELPLNSTGFRNFDQLNDKFQAKRINRVFRDAGKFEARHRAYGFHQWYEIETDSLNEVQELVAAYSALDMVEFAEPRSTHNILAEALNPPNDPFFRNQWHYDNFGQDYGTPGADINLLKAWEIETGKPDVVVGVIDGGIDVNHPDLKNRLWINTGEIPGNGIDDDGNGYVDDYYGWNYADNMPTIIPHEHGTHVAGTIAAENNNGIGVSGVAGGSKPEDGVRMMSLQVFSDYLGAPTYGGFEEAFIYAADMGAVITNNSWGSGGESELQKATIRYFVENGGKDKEGNYTGPVQGGVVIFAAGNYGAITNVYTRPATSYPSNMEEVVSVANTDNNDKKAISSYWNETIDIAAPGSNIYSTFPDGRYEAISGTSMAAPHVAGVAALIASNNAYNITADQVKDRLINHSKNIDHLNPTFVGKIGKGRLDAYASLVKDEGALPPVVSDWGFQYVYSTSTRIGWSFVKDDFGLTIKKYEILLAQGTFEDNEAFENAAEKISYHAITGNSFANYEIDHLSPVSTYSIAIKAVDNFGNKSPLSEVFEISTQATPLLSWVSDEEPHLTYDVTSAELPKTNIAIVNNGSVPSRIVFTINDFEHNTVESNPVGRTAAASVDTNLPFSTSEEYAKIPFSEIPDEGTTPDLEEVITILSDSKKIDSVYHDEQEVPTFMVGHSGAAMEYANKFVAERDMEIGMVSAVLSNEMYLSVPFTVAMYIGGEDQPFGQPVATSSLYVSDQQRGGWVSTSFWPKTVKAGETFWIAIGAPQGIFYPLGADEASYSDRGISYARKGTHGYYTDYAAAHGSLFKIRAYEIQKKNDLVSFSDRYADIENGEIASTDVTLKKGDWKNGTYKLQILGQHENPMQYPLAKNIYVTVTGNTAELTCDVEELAFGTLFENQSENTKFIIKNEGKAELENIQLSVTEDDFFEVSPSEIAELKPGAQVEITVSAKGSDQVIDVQSELSITGLAETIPLSVNHIIGPKVESDQPTVSWIDDDAVTIGETATAEFTLTNNGDQATEFVFDAIENDGYTSFVSDITPSRATLDIGESVTLQVSVDTEGEIAYSDKKSVTLYATHDGGKTAVKFEVELHGDVIAEYDADVDFGSVIYKEGITLSKTVTISNKGNVKGTFALGELPAGFTVSGYIPSSVSPNGKVNLNIKAEFAAIGELMGVLPFTMNDETFEINLSASALPSPTVDVNTTEFITSNTIAYGEDGESTSFTINNESEDLDLHYSLSTPKWMTQAGDEFFDYDGTDNGFGYEYKMYDELIWEDISEVGKDVSYEMFYPEFVYAYEFENFEFPFYGQYYDRFQMSIAALISFNPETEAYDFTYTPYPAYNIATGSIYNGLDLGIISAFWMKMVPSSLEGSGIFMYEKEDRLIIQFEKNVAAGAGSLGNETITSIQIVLHKNGDIDMAYKTLPNVFVYQNIGMKNIEGDYAFQYMETNADFRKELLGKTLRIKAPKIITVPAKSSEVVNLQYVGNNTPVGEHNGEVIVHNNDASNPRITTDVTLTITGEADLSIEESDLEFTQLVYLEDTAFEETKTFVVKNEGSLPVNVTASLMNDESFHFDIDTLLGAFDALTLEVSYAALTNEEVSDVLILDFDNGDQLELPLKGNAVLPAVLDYDLGTSMRVDTLDLLVNEGQETVHEFVVSNNGDEQVLDYALTLGIAKYGWGVEKSMRTKATSETQFPEEATLIDHNTVESFKMLNTYEFAPSVASNNMRTTHVEKHAFTDSISYDFPTESPMSYLGSTDFDVHYAAKFEVNNTQGFTLTHISNYFVKQSESAWTFEILKGDTPTSQEVIATQMYYPSSLTGEMENITLDEPIFFEDGETFVIRVMAPEDVEFRIPVDYNVPSTIGKYFVTLDGGKNWEVMSSSTFFYYTYAIKLRAMDAYGQEWVDISPRNGALESGASADVEITTAMNRFETGSYEGYLYIGHNQPLVETVKVPTFIKYNAAPMFVGNTALEVNEGDSITWSLPMFDKEADSLFLASSENADDFDFEMSNDTLYVTMVPSYTMSGEYFPSFEIEDTLGAKRVIDFAVEVKDVKVAPIVVKDFEELQLNPQAETTISLEEYFETLDGEEMVYYVKNSDQYAAAWVNSTDLTVLASSVGDTELIIVAENESGLTVESNLKVSVVGAPLSIDMNELVGNIYPNPTKGKVFVQLPATFSTEATVVEVHNLIGQLMFSKVIRDAGNVVEVDLSDMPKGFYMIKLNNGNAQVSGKVLKD</sequence>
<evidence type="ECO:0000259" key="7">
    <source>
        <dbReference type="PROSITE" id="PS50853"/>
    </source>
</evidence>
<dbReference type="InterPro" id="IPR022398">
    <property type="entry name" value="Peptidase_S8_His-AS"/>
</dbReference>
<name>A0AAX1NBV0_9BACT</name>
<reference evidence="8 9" key="1">
    <citation type="submission" date="2021-05" db="EMBL/GenBank/DDBJ databases">
        <title>Comparative genomic studies on the polysaccharide-degrading batcterial strains of the Flammeovirga genus.</title>
        <authorList>
            <person name="Zewei F."/>
            <person name="Zheng Z."/>
            <person name="Yu L."/>
            <person name="Ruyue G."/>
            <person name="Yanhong M."/>
            <person name="Yuanyuan C."/>
            <person name="Jingyan G."/>
            <person name="Wenjun H."/>
        </authorList>
    </citation>
    <scope>NUCLEOTIDE SEQUENCE [LARGE SCALE GENOMIC DNA]</scope>
    <source>
        <strain evidence="8 9">NBRC:100898</strain>
    </source>
</reference>
<evidence type="ECO:0000313" key="9">
    <source>
        <dbReference type="Proteomes" id="UP000678679"/>
    </source>
</evidence>
<dbReference type="PROSITE" id="PS00137">
    <property type="entry name" value="SUBTILASE_HIS"/>
    <property type="match status" value="1"/>
</dbReference>